<name>A0A068RRP6_9FUNG</name>
<proteinExistence type="predicted"/>
<protein>
    <submittedName>
        <fullName evidence="1">Uncharacterized protein</fullName>
    </submittedName>
</protein>
<dbReference type="EMBL" id="CBTN010000014">
    <property type="protein sequence ID" value="CDH52669.1"/>
    <property type="molecule type" value="Genomic_DNA"/>
</dbReference>
<evidence type="ECO:0000313" key="1">
    <source>
        <dbReference type="EMBL" id="CDH52669.1"/>
    </source>
</evidence>
<organism evidence="1 2">
    <name type="scientific">Lichtheimia corymbifera JMRC:FSU:9682</name>
    <dbReference type="NCBI Taxonomy" id="1263082"/>
    <lineage>
        <taxon>Eukaryota</taxon>
        <taxon>Fungi</taxon>
        <taxon>Fungi incertae sedis</taxon>
        <taxon>Mucoromycota</taxon>
        <taxon>Mucoromycotina</taxon>
        <taxon>Mucoromycetes</taxon>
        <taxon>Mucorales</taxon>
        <taxon>Lichtheimiaceae</taxon>
        <taxon>Lichtheimia</taxon>
    </lineage>
</organism>
<evidence type="ECO:0000313" key="2">
    <source>
        <dbReference type="Proteomes" id="UP000027586"/>
    </source>
</evidence>
<keyword evidence="2" id="KW-1185">Reference proteome</keyword>
<reference evidence="1" key="1">
    <citation type="submission" date="2013-08" db="EMBL/GenBank/DDBJ databases">
        <title>Gene expansion shapes genome architecture in the human pathogen Lichtheimia corymbifera: an evolutionary genomics analysis in the ancient terrestrial Mucorales (Mucoromycotina).</title>
        <authorList>
            <person name="Schwartze V.U."/>
            <person name="Winter S."/>
            <person name="Shelest E."/>
            <person name="Marcet-Houben M."/>
            <person name="Horn F."/>
            <person name="Wehner S."/>
            <person name="Hoffmann K."/>
            <person name="Riege K."/>
            <person name="Sammeth M."/>
            <person name="Nowrousian M."/>
            <person name="Valiante V."/>
            <person name="Linde J."/>
            <person name="Jacobsen I.D."/>
            <person name="Marz M."/>
            <person name="Brakhage A.A."/>
            <person name="Gabaldon T."/>
            <person name="Bocker S."/>
            <person name="Voigt K."/>
        </authorList>
    </citation>
    <scope>NUCLEOTIDE SEQUENCE [LARGE SCALE GENOMIC DNA]</scope>
    <source>
        <strain evidence="1">FSU 9682</strain>
    </source>
</reference>
<sequence>MAVDLKRLLQQRIIIITTYHHHCNVSSVQRIIIRTTYVSPLQRIIINQPHINIIKQHKVQSNANDRDGQSLA</sequence>
<gene>
    <name evidence="1" type="ORF">LCOR_04119.1</name>
</gene>
<dbReference type="Proteomes" id="UP000027586">
    <property type="component" value="Unassembled WGS sequence"/>
</dbReference>
<dbReference type="AlphaFoldDB" id="A0A068RRP6"/>
<accession>A0A068RRP6</accession>
<dbReference type="VEuPathDB" id="FungiDB:LCOR_04119.1"/>
<comment type="caution">
    <text evidence="1">The sequence shown here is derived from an EMBL/GenBank/DDBJ whole genome shotgun (WGS) entry which is preliminary data.</text>
</comment>